<dbReference type="Proteomes" id="UP000184048">
    <property type="component" value="Unassembled WGS sequence"/>
</dbReference>
<sequence length="320" mass="35966">MPVSNPMTNFVPGLAHLYYNFYVYHQTITLPDQRKLGFALYGPASGAPLLYFHGSPSSRLEPLLLQEFGHNLEALLLRAHVRLIAVDRPGMGLSTFNPDGSFLSFADDVAILAHQLFLDQCPVLSWSGGGPYALAVAHRCPELISKVAIIAGISRYFDAPVFRQMGINKWYFRMAKFSPWLLQRTLGVLCSKKLTRPIPERLTGFPHIDYELIRDVKHLNALANLTYKEACRNGTTGAVYEARLYCREFGFPIADIRQTVHYWWGNLDSSVSVIHAETIEKEISSAIMHYRNGEGHLSMFQKGFPEALQIFLNKSAVTAS</sequence>
<protein>
    <submittedName>
        <fullName evidence="2">Pimeloyl-ACP methyl ester carboxylesterase</fullName>
    </submittedName>
</protein>
<reference evidence="2 3" key="1">
    <citation type="submission" date="2016-11" db="EMBL/GenBank/DDBJ databases">
        <authorList>
            <person name="Jaros S."/>
            <person name="Januszkiewicz K."/>
            <person name="Wedrychowicz H."/>
        </authorList>
    </citation>
    <scope>NUCLEOTIDE SEQUENCE [LARGE SCALE GENOMIC DNA]</scope>
    <source>
        <strain evidence="2 3">DSM 18119</strain>
    </source>
</reference>
<dbReference type="PANTHER" id="PTHR45763:SF46">
    <property type="entry name" value="AB HYDROLASE-1 DOMAIN-CONTAINING PROTEIN"/>
    <property type="match status" value="1"/>
</dbReference>
<dbReference type="STRING" id="1121884.SAMN02745131_03495"/>
<dbReference type="InterPro" id="IPR029058">
    <property type="entry name" value="AB_hydrolase_fold"/>
</dbReference>
<organism evidence="2 3">
    <name type="scientific">Flavisolibacter ginsengisoli DSM 18119</name>
    <dbReference type="NCBI Taxonomy" id="1121884"/>
    <lineage>
        <taxon>Bacteria</taxon>
        <taxon>Pseudomonadati</taxon>
        <taxon>Bacteroidota</taxon>
        <taxon>Chitinophagia</taxon>
        <taxon>Chitinophagales</taxon>
        <taxon>Chitinophagaceae</taxon>
        <taxon>Flavisolibacter</taxon>
    </lineage>
</organism>
<dbReference type="InterPro" id="IPR000073">
    <property type="entry name" value="AB_hydrolase_1"/>
</dbReference>
<keyword evidence="3" id="KW-1185">Reference proteome</keyword>
<dbReference type="OrthoDB" id="9773293at2"/>
<evidence type="ECO:0000313" key="3">
    <source>
        <dbReference type="Proteomes" id="UP000184048"/>
    </source>
</evidence>
<proteinExistence type="predicted"/>
<dbReference type="SUPFAM" id="SSF53474">
    <property type="entry name" value="alpha/beta-Hydrolases"/>
    <property type="match status" value="1"/>
</dbReference>
<accession>A0A1M5EEH5</accession>
<dbReference type="Pfam" id="PF00561">
    <property type="entry name" value="Abhydrolase_1"/>
    <property type="match status" value="1"/>
</dbReference>
<dbReference type="Gene3D" id="3.40.50.1820">
    <property type="entry name" value="alpha/beta hydrolase"/>
    <property type="match status" value="1"/>
</dbReference>
<name>A0A1M5EEH5_9BACT</name>
<dbReference type="PANTHER" id="PTHR45763">
    <property type="entry name" value="HYDROLASE, ALPHA/BETA FOLD FAMILY PROTEIN, EXPRESSED-RELATED"/>
    <property type="match status" value="1"/>
</dbReference>
<feature type="domain" description="AB hydrolase-1" evidence="1">
    <location>
        <begin position="48"/>
        <end position="302"/>
    </location>
</feature>
<dbReference type="RefSeq" id="WP_072836623.1">
    <property type="nucleotide sequence ID" value="NZ_FQUU01000018.1"/>
</dbReference>
<dbReference type="AlphaFoldDB" id="A0A1M5EEH5"/>
<evidence type="ECO:0000259" key="1">
    <source>
        <dbReference type="Pfam" id="PF00561"/>
    </source>
</evidence>
<dbReference type="EMBL" id="FQUU01000018">
    <property type="protein sequence ID" value="SHF77596.1"/>
    <property type="molecule type" value="Genomic_DNA"/>
</dbReference>
<evidence type="ECO:0000313" key="2">
    <source>
        <dbReference type="EMBL" id="SHF77596.1"/>
    </source>
</evidence>
<gene>
    <name evidence="2" type="ORF">SAMN02745131_03495</name>
</gene>